<proteinExistence type="predicted"/>
<accession>A0A5K7ZNY3</accession>
<dbReference type="EMBL" id="AP021876">
    <property type="protein sequence ID" value="BBO80430.1"/>
    <property type="molecule type" value="Genomic_DNA"/>
</dbReference>
<organism evidence="1 2">
    <name type="scientific">Desulfosarcina ovata subsp. sediminis</name>
    <dbReference type="NCBI Taxonomy" id="885957"/>
    <lineage>
        <taxon>Bacteria</taxon>
        <taxon>Pseudomonadati</taxon>
        <taxon>Thermodesulfobacteriota</taxon>
        <taxon>Desulfobacteria</taxon>
        <taxon>Desulfobacterales</taxon>
        <taxon>Desulfosarcinaceae</taxon>
        <taxon>Desulfosarcina</taxon>
    </lineage>
</organism>
<evidence type="ECO:0000313" key="2">
    <source>
        <dbReference type="Proteomes" id="UP000425960"/>
    </source>
</evidence>
<dbReference type="AlphaFoldDB" id="A0A5K7ZNY3"/>
<dbReference type="KEGG" id="dov:DSCO28_09960"/>
<dbReference type="Proteomes" id="UP000425960">
    <property type="component" value="Chromosome"/>
</dbReference>
<gene>
    <name evidence="1" type="ORF">DSCO28_09960</name>
</gene>
<reference evidence="1 2" key="1">
    <citation type="submission" date="2019-11" db="EMBL/GenBank/DDBJ databases">
        <title>Comparative genomics of hydrocarbon-degrading Desulfosarcina strains.</title>
        <authorList>
            <person name="Watanabe M."/>
            <person name="Kojima H."/>
            <person name="Fukui M."/>
        </authorList>
    </citation>
    <scope>NUCLEOTIDE SEQUENCE [LARGE SCALE GENOMIC DNA]</scope>
    <source>
        <strain evidence="1 2">28bB2T</strain>
    </source>
</reference>
<sequence>MTYFNSRTERFDRYSSTPSLVVADGDKSFIKLLGRTEFQRSDVIGVIDRIMDRTDLEAVGNQMNAQSQWYTDDFETIEKLPSVPRGISVRVLKRRTT</sequence>
<protein>
    <submittedName>
        <fullName evidence="1">Uncharacterized protein</fullName>
    </submittedName>
</protein>
<evidence type="ECO:0000313" key="1">
    <source>
        <dbReference type="EMBL" id="BBO80430.1"/>
    </source>
</evidence>
<name>A0A5K7ZNY3_9BACT</name>